<proteinExistence type="predicted"/>
<feature type="coiled-coil region" evidence="1">
    <location>
        <begin position="48"/>
        <end position="75"/>
    </location>
</feature>
<evidence type="ECO:0000256" key="2">
    <source>
        <dbReference type="SAM" id="Phobius"/>
    </source>
</evidence>
<evidence type="ECO:0000313" key="4">
    <source>
        <dbReference type="Proteomes" id="UP000177006"/>
    </source>
</evidence>
<organism evidence="3 4">
    <name type="scientific">Candidatus Beckwithbacteria bacterium RBG_13_42_9</name>
    <dbReference type="NCBI Taxonomy" id="1797457"/>
    <lineage>
        <taxon>Bacteria</taxon>
        <taxon>Candidatus Beckwithiibacteriota</taxon>
    </lineage>
</organism>
<gene>
    <name evidence="3" type="ORF">A2160_06020</name>
</gene>
<keyword evidence="1" id="KW-0175">Coiled coil</keyword>
<sequence>MLETGLNFLAKRQTEYQKQAKRLLLIQGSAFVILGLYILLIGGTFAYSLYLENQKKDLEKQIQNISSQIQKQSTTEAKYTFVKTKLNALVPILASQRKNQQLVEAVFALLPPGVSVRGFSVNEDGKINFSGEVSDFLTFKRLLINLNRANVTPEVQLNLAKIESLNLGASGGYGFGIILELTAKAE</sequence>
<keyword evidence="2" id="KW-0472">Membrane</keyword>
<name>A0A1F5E5I4_9BACT</name>
<dbReference type="STRING" id="1797457.A2160_06020"/>
<dbReference type="EMBL" id="MEZK01000020">
    <property type="protein sequence ID" value="OGD62571.1"/>
    <property type="molecule type" value="Genomic_DNA"/>
</dbReference>
<accession>A0A1F5E5I4</accession>
<evidence type="ECO:0000256" key="1">
    <source>
        <dbReference type="SAM" id="Coils"/>
    </source>
</evidence>
<reference evidence="3 4" key="1">
    <citation type="journal article" date="2016" name="Nat. Commun.">
        <title>Thousands of microbial genomes shed light on interconnected biogeochemical processes in an aquifer system.</title>
        <authorList>
            <person name="Anantharaman K."/>
            <person name="Brown C.T."/>
            <person name="Hug L.A."/>
            <person name="Sharon I."/>
            <person name="Castelle C.J."/>
            <person name="Probst A.J."/>
            <person name="Thomas B.C."/>
            <person name="Singh A."/>
            <person name="Wilkins M.J."/>
            <person name="Karaoz U."/>
            <person name="Brodie E.L."/>
            <person name="Williams K.H."/>
            <person name="Hubbard S.S."/>
            <person name="Banfield J.F."/>
        </authorList>
    </citation>
    <scope>NUCLEOTIDE SEQUENCE [LARGE SCALE GENOMIC DNA]</scope>
</reference>
<protein>
    <submittedName>
        <fullName evidence="3">Uncharacterized protein</fullName>
    </submittedName>
</protein>
<dbReference type="Proteomes" id="UP000177006">
    <property type="component" value="Unassembled WGS sequence"/>
</dbReference>
<keyword evidence="2" id="KW-1133">Transmembrane helix</keyword>
<feature type="transmembrane region" description="Helical" evidence="2">
    <location>
        <begin position="24"/>
        <end position="50"/>
    </location>
</feature>
<keyword evidence="2" id="KW-0812">Transmembrane</keyword>
<dbReference type="AlphaFoldDB" id="A0A1F5E5I4"/>
<comment type="caution">
    <text evidence="3">The sequence shown here is derived from an EMBL/GenBank/DDBJ whole genome shotgun (WGS) entry which is preliminary data.</text>
</comment>
<evidence type="ECO:0000313" key="3">
    <source>
        <dbReference type="EMBL" id="OGD62571.1"/>
    </source>
</evidence>